<comment type="caution">
    <text evidence="3">The sequence shown here is derived from an EMBL/GenBank/DDBJ whole genome shotgun (WGS) entry which is preliminary data.</text>
</comment>
<gene>
    <name evidence="3" type="ORF">J5Y10_05625</name>
</gene>
<dbReference type="PANTHER" id="PTHR44757">
    <property type="entry name" value="DIGUANYLATE CYCLASE DGCP"/>
    <property type="match status" value="1"/>
</dbReference>
<dbReference type="PANTHER" id="PTHR44757:SF2">
    <property type="entry name" value="BIOFILM ARCHITECTURE MAINTENANCE PROTEIN MBAA"/>
    <property type="match status" value="1"/>
</dbReference>
<dbReference type="SUPFAM" id="SSF55073">
    <property type="entry name" value="Nucleotide cyclase"/>
    <property type="match status" value="1"/>
</dbReference>
<dbReference type="Pfam" id="PF00990">
    <property type="entry name" value="GGDEF"/>
    <property type="match status" value="1"/>
</dbReference>
<dbReference type="SMART" id="SM00052">
    <property type="entry name" value="EAL"/>
    <property type="match status" value="1"/>
</dbReference>
<evidence type="ECO:0000313" key="4">
    <source>
        <dbReference type="Proteomes" id="UP000677537"/>
    </source>
</evidence>
<accession>A0A940MWF9</accession>
<dbReference type="Gene3D" id="3.20.20.450">
    <property type="entry name" value="EAL domain"/>
    <property type="match status" value="1"/>
</dbReference>
<dbReference type="InterPro" id="IPR043128">
    <property type="entry name" value="Rev_trsase/Diguanyl_cyclase"/>
</dbReference>
<feature type="domain" description="GGDEF" evidence="2">
    <location>
        <begin position="60"/>
        <end position="192"/>
    </location>
</feature>
<dbReference type="InterPro" id="IPR029787">
    <property type="entry name" value="Nucleotide_cyclase"/>
</dbReference>
<dbReference type="PROSITE" id="PS50887">
    <property type="entry name" value="GGDEF"/>
    <property type="match status" value="1"/>
</dbReference>
<dbReference type="Proteomes" id="UP000677537">
    <property type="component" value="Unassembled WGS sequence"/>
</dbReference>
<dbReference type="SUPFAM" id="SSF141868">
    <property type="entry name" value="EAL domain-like"/>
    <property type="match status" value="1"/>
</dbReference>
<name>A0A940MWF9_9PROT</name>
<reference evidence="3" key="1">
    <citation type="submission" date="2021-03" db="EMBL/GenBank/DDBJ databases">
        <authorList>
            <person name="So Y."/>
        </authorList>
    </citation>
    <scope>NUCLEOTIDE SEQUENCE</scope>
    <source>
        <strain evidence="3">SG15</strain>
    </source>
</reference>
<dbReference type="AlphaFoldDB" id="A0A940MWF9"/>
<dbReference type="InterPro" id="IPR052155">
    <property type="entry name" value="Biofilm_reg_signaling"/>
</dbReference>
<organism evidence="3 4">
    <name type="scientific">Roseomonas indoligenes</name>
    <dbReference type="NCBI Taxonomy" id="2820811"/>
    <lineage>
        <taxon>Bacteria</taxon>
        <taxon>Pseudomonadati</taxon>
        <taxon>Pseudomonadota</taxon>
        <taxon>Alphaproteobacteria</taxon>
        <taxon>Acetobacterales</taxon>
        <taxon>Roseomonadaceae</taxon>
        <taxon>Roseomonas</taxon>
    </lineage>
</organism>
<dbReference type="Gene3D" id="3.30.70.270">
    <property type="match status" value="1"/>
</dbReference>
<dbReference type="RefSeq" id="WP_209371672.1">
    <property type="nucleotide sequence ID" value="NZ_JAGIZA010000003.1"/>
</dbReference>
<dbReference type="InterPro" id="IPR001633">
    <property type="entry name" value="EAL_dom"/>
</dbReference>
<dbReference type="InterPro" id="IPR035919">
    <property type="entry name" value="EAL_sf"/>
</dbReference>
<dbReference type="Pfam" id="PF00563">
    <property type="entry name" value="EAL"/>
    <property type="match status" value="1"/>
</dbReference>
<sequence length="454" mass="48797">MDSMIGAVRPAAGAGRCQSCAGPLWQGDELTKLADRREFLARLSDALTVSAQSNHDGGERRVAVMMIDLDRFKAVNDGLGHPAGDALLRKVAARLRSALRETDMPARLGGDEFAVLLDKPVDECVVEAIATRLVDLISRPYMIDGSVANIGASIGIAFAAPGTGPDDLLGQADLALYKSKAEGRGRFAFFEPALQEAARARRALEFDLRAALALGQFELFYQPKIHLGENCLSGFEALIRWRHPLRGLVRPDDFIPMAEDLGLIIRIGEWVLRAACSEAVNWPEGLSVAVNVAPAQFYTGSLVPAVAAALAASGLPGPRLELEITETALLRNGPEVLRQLAALKALGVKIALDDFGTGYSSLTQLRSFPFDRVKIDRSFADDGVVVRAVAALGTSLGMCVTAEGVETAEQMRRLRQDGCTEAQGYHLSRPVPVPALPGIIRRHLEASNVEESNR</sequence>
<feature type="domain" description="EAL" evidence="1">
    <location>
        <begin position="201"/>
        <end position="444"/>
    </location>
</feature>
<dbReference type="SMART" id="SM00267">
    <property type="entry name" value="GGDEF"/>
    <property type="match status" value="1"/>
</dbReference>
<dbReference type="NCBIfam" id="TIGR00254">
    <property type="entry name" value="GGDEF"/>
    <property type="match status" value="1"/>
</dbReference>
<keyword evidence="4" id="KW-1185">Reference proteome</keyword>
<dbReference type="CDD" id="cd01948">
    <property type="entry name" value="EAL"/>
    <property type="match status" value="1"/>
</dbReference>
<dbReference type="InterPro" id="IPR000160">
    <property type="entry name" value="GGDEF_dom"/>
</dbReference>
<evidence type="ECO:0000259" key="1">
    <source>
        <dbReference type="PROSITE" id="PS50883"/>
    </source>
</evidence>
<evidence type="ECO:0000313" key="3">
    <source>
        <dbReference type="EMBL" id="MBP0492255.1"/>
    </source>
</evidence>
<evidence type="ECO:0000259" key="2">
    <source>
        <dbReference type="PROSITE" id="PS50887"/>
    </source>
</evidence>
<dbReference type="EMBL" id="JAGIZA010000003">
    <property type="protein sequence ID" value="MBP0492255.1"/>
    <property type="molecule type" value="Genomic_DNA"/>
</dbReference>
<proteinExistence type="predicted"/>
<protein>
    <submittedName>
        <fullName evidence="3">EAL domain-containing protein</fullName>
    </submittedName>
</protein>
<dbReference type="PROSITE" id="PS50883">
    <property type="entry name" value="EAL"/>
    <property type="match status" value="1"/>
</dbReference>
<dbReference type="CDD" id="cd01949">
    <property type="entry name" value="GGDEF"/>
    <property type="match status" value="1"/>
</dbReference>